<dbReference type="RefSeq" id="WP_407347148.1">
    <property type="nucleotide sequence ID" value="NZ_CP136864.1"/>
</dbReference>
<evidence type="ECO:0000259" key="4">
    <source>
        <dbReference type="Pfam" id="PF13435"/>
    </source>
</evidence>
<dbReference type="Pfam" id="PF09699">
    <property type="entry name" value="Paired_CXXCH_1"/>
    <property type="match status" value="1"/>
</dbReference>
<dbReference type="Proteomes" id="UP001626537">
    <property type="component" value="Chromosome"/>
</dbReference>
<dbReference type="SUPFAM" id="SSF48695">
    <property type="entry name" value="Multiheme cytochromes"/>
    <property type="match status" value="1"/>
</dbReference>
<reference evidence="5 6" key="1">
    <citation type="submission" date="2023-10" db="EMBL/GenBank/DDBJ databases">
        <title>Two novel species belonging to the OM43/NOR5 clade.</title>
        <authorList>
            <person name="Park M."/>
        </authorList>
    </citation>
    <scope>NUCLEOTIDE SEQUENCE [LARGE SCALE GENOMIC DNA]</scope>
    <source>
        <strain evidence="5 6">IMCC43200</strain>
    </source>
</reference>
<dbReference type="PANTHER" id="PTHR35038">
    <property type="entry name" value="DISSIMILATORY SULFITE REDUCTASE SIRA"/>
    <property type="match status" value="1"/>
</dbReference>
<evidence type="ECO:0000313" key="5">
    <source>
        <dbReference type="EMBL" id="WOJ92547.1"/>
    </source>
</evidence>
<sequence>MALLLSCVAGSGIAADATTATFVGSDTCSGCHKSEHTQWQGSHHDLAMQKPAPDTVLGDFDNASFEYFGVQTRFLTRDGNYFVRTDGPDGSMSEYQVAWVFGVDPLQQYLLPMEDGRLQALAIAWDSRPADEGGQRWYHLFPDEEILYDDPLHWTGPYLNWNTRCAECHSTDVQKNYQASSRTFATTFFEEDVSCEACHGPGSQHVALGYEGRLASDSPTGLQTDLSARGRWYFPEGESIARRKTPLTDQRQIDSCGRCHARRGTLGDYEHGKPLSDTHRLSLLGQPLYHHDGQILDEVYVYGSFVQSKMSQAGVVCANCHEPHSNELRAKGNGVCAQCHKAEVFDSPQHHNHPANSPGAQCVNCHMPAQTYMGVDARRDHSMRIPRPDLSVMIGTPNACTQCHTDQSPDWALNALRDWGSSFGNSSNHPAVAMAALQRGDSRSVPTLLELAADETASSIWRATALDRVSASGAQGVLQVAQGLLISDDPLLRISAVRALQSLPPMRRYLALAPLIKDPVTGVRMEVAMSLAPVPLAELGAERQQSLLALFDEYKAVQRQHLDMPAINMQLGIFNMNRGDFPAAEAAYREALALNPQLISAYLNLADLLRGQDRESEAKSQLEAALKVSPQSGDAMHALGLLEARGGNRDAALAWLGKAAAVETVGSRHRFVYGVAQHDFGDMTGALATLGQLHNALPADEQVLLALANYSVESGNRDLAGRYVKKLILLAPQNQNYRRLAASLGVNPEA</sequence>
<dbReference type="SMART" id="SM00028">
    <property type="entry name" value="TPR"/>
    <property type="match status" value="3"/>
</dbReference>
<keyword evidence="1" id="KW-0732">Signal</keyword>
<dbReference type="InterPro" id="IPR036280">
    <property type="entry name" value="Multihaem_cyt_sf"/>
</dbReference>
<evidence type="ECO:0000256" key="1">
    <source>
        <dbReference type="ARBA" id="ARBA00022729"/>
    </source>
</evidence>
<dbReference type="InterPro" id="IPR019734">
    <property type="entry name" value="TPR_rpt"/>
</dbReference>
<accession>A0ABZ0HZ68</accession>
<feature type="domain" description="Cytochrome c-552/4" evidence="4">
    <location>
        <begin position="162"/>
        <end position="200"/>
    </location>
</feature>
<gene>
    <name evidence="5" type="ORF">R0135_12220</name>
</gene>
<evidence type="ECO:0000259" key="3">
    <source>
        <dbReference type="Pfam" id="PF09699"/>
    </source>
</evidence>
<dbReference type="Gene3D" id="1.25.10.10">
    <property type="entry name" value="Leucine-rich Repeat Variant"/>
    <property type="match status" value="1"/>
</dbReference>
<organism evidence="5 6">
    <name type="scientific">Congregibacter variabilis</name>
    <dbReference type="NCBI Taxonomy" id="3081200"/>
    <lineage>
        <taxon>Bacteria</taxon>
        <taxon>Pseudomonadati</taxon>
        <taxon>Pseudomonadota</taxon>
        <taxon>Gammaproteobacteria</taxon>
        <taxon>Cellvibrionales</taxon>
        <taxon>Halieaceae</taxon>
        <taxon>Congregibacter</taxon>
    </lineage>
</organism>
<dbReference type="InterPro" id="IPR010177">
    <property type="entry name" value="Paired_CXXCH_1"/>
</dbReference>
<evidence type="ECO:0000313" key="6">
    <source>
        <dbReference type="Proteomes" id="UP001626537"/>
    </source>
</evidence>
<dbReference type="Gene3D" id="1.10.1130.10">
    <property type="entry name" value="Flavocytochrome C3, Chain A"/>
    <property type="match status" value="2"/>
</dbReference>
<dbReference type="InterPro" id="IPR023155">
    <property type="entry name" value="Cyt_c-552/4"/>
</dbReference>
<evidence type="ECO:0000256" key="2">
    <source>
        <dbReference type="PROSITE-ProRule" id="PRU00339"/>
    </source>
</evidence>
<keyword evidence="2" id="KW-0802">TPR repeat</keyword>
<dbReference type="SUPFAM" id="SSF48452">
    <property type="entry name" value="TPR-like"/>
    <property type="match status" value="1"/>
</dbReference>
<proteinExistence type="predicted"/>
<feature type="domain" description="Doubled CXXCH motif" evidence="3">
    <location>
        <begin position="317"/>
        <end position="343"/>
    </location>
</feature>
<dbReference type="EMBL" id="CP136864">
    <property type="protein sequence ID" value="WOJ92547.1"/>
    <property type="molecule type" value="Genomic_DNA"/>
</dbReference>
<keyword evidence="6" id="KW-1185">Reference proteome</keyword>
<feature type="repeat" description="TPR" evidence="2">
    <location>
        <begin position="565"/>
        <end position="598"/>
    </location>
</feature>
<dbReference type="PROSITE" id="PS50005">
    <property type="entry name" value="TPR"/>
    <property type="match status" value="1"/>
</dbReference>
<protein>
    <submittedName>
        <fullName evidence="5">Multiheme c-type cytochrome</fullName>
    </submittedName>
</protein>
<dbReference type="InterPro" id="IPR011989">
    <property type="entry name" value="ARM-like"/>
</dbReference>
<dbReference type="PANTHER" id="PTHR35038:SF8">
    <property type="entry name" value="C-TYPE POLYHEME CYTOCHROME OMCC"/>
    <property type="match status" value="1"/>
</dbReference>
<dbReference type="InterPro" id="IPR051829">
    <property type="entry name" value="Multiheme_Cytochr_ET"/>
</dbReference>
<dbReference type="InterPro" id="IPR011990">
    <property type="entry name" value="TPR-like_helical_dom_sf"/>
</dbReference>
<name>A0ABZ0HZ68_9GAMM</name>
<dbReference type="Pfam" id="PF14559">
    <property type="entry name" value="TPR_19"/>
    <property type="match status" value="1"/>
</dbReference>
<dbReference type="Pfam" id="PF13435">
    <property type="entry name" value="Cytochrome_C554"/>
    <property type="match status" value="1"/>
</dbReference>
<dbReference type="Gene3D" id="1.25.40.10">
    <property type="entry name" value="Tetratricopeptide repeat domain"/>
    <property type="match status" value="1"/>
</dbReference>